<dbReference type="InterPro" id="IPR010852">
    <property type="entry name" value="ABATE"/>
</dbReference>
<dbReference type="Pfam" id="PF11706">
    <property type="entry name" value="zf-CGNR"/>
    <property type="match status" value="1"/>
</dbReference>
<gene>
    <name evidence="2" type="ORF">D3P09_16535</name>
</gene>
<evidence type="ECO:0000313" key="2">
    <source>
        <dbReference type="EMBL" id="RJX39100.1"/>
    </source>
</evidence>
<name>A0A3A6PFW3_9BACL</name>
<dbReference type="PANTHER" id="PTHR35525:SF3">
    <property type="entry name" value="BLL6575 PROTEIN"/>
    <property type="match status" value="1"/>
</dbReference>
<dbReference type="Gene3D" id="1.10.3300.10">
    <property type="entry name" value="Jann2411-like domain"/>
    <property type="match status" value="1"/>
</dbReference>
<dbReference type="AlphaFoldDB" id="A0A3A6PFW3"/>
<dbReference type="RefSeq" id="WP_120112183.1">
    <property type="nucleotide sequence ID" value="NZ_QXQB01000003.1"/>
</dbReference>
<organism evidence="2 3">
    <name type="scientific">Paenibacillus pinisoli</name>
    <dbReference type="NCBI Taxonomy" id="1276110"/>
    <lineage>
        <taxon>Bacteria</taxon>
        <taxon>Bacillati</taxon>
        <taxon>Bacillota</taxon>
        <taxon>Bacilli</taxon>
        <taxon>Bacillales</taxon>
        <taxon>Paenibacillaceae</taxon>
        <taxon>Paenibacillus</taxon>
    </lineage>
</organism>
<dbReference type="OrthoDB" id="123307at2"/>
<dbReference type="Pfam" id="PF07336">
    <property type="entry name" value="ABATE"/>
    <property type="match status" value="1"/>
</dbReference>
<evidence type="ECO:0000259" key="1">
    <source>
        <dbReference type="Pfam" id="PF11706"/>
    </source>
</evidence>
<keyword evidence="3" id="KW-1185">Reference proteome</keyword>
<comment type="caution">
    <text evidence="2">The sequence shown here is derived from an EMBL/GenBank/DDBJ whole genome shotgun (WGS) entry which is preliminary data.</text>
</comment>
<dbReference type="PANTHER" id="PTHR35525">
    <property type="entry name" value="BLL6575 PROTEIN"/>
    <property type="match status" value="1"/>
</dbReference>
<dbReference type="SUPFAM" id="SSF160904">
    <property type="entry name" value="Jann2411-like"/>
    <property type="match status" value="1"/>
</dbReference>
<feature type="domain" description="Zinc finger CGNR" evidence="1">
    <location>
        <begin position="136"/>
        <end position="179"/>
    </location>
</feature>
<evidence type="ECO:0000313" key="3">
    <source>
        <dbReference type="Proteomes" id="UP000267798"/>
    </source>
</evidence>
<reference evidence="2 3" key="1">
    <citation type="submission" date="2018-09" db="EMBL/GenBank/DDBJ databases">
        <title>Paenibacillus aracenensis nov. sp. isolated from a cave in southern Spain.</title>
        <authorList>
            <person name="Jurado V."/>
            <person name="Gutierrez-Patricio S."/>
            <person name="Gonzalez-Pimentel J.L."/>
            <person name="Miller A.Z."/>
            <person name="Laiz L."/>
            <person name="Saiz-Jimenez C."/>
        </authorList>
    </citation>
    <scope>NUCLEOTIDE SEQUENCE [LARGE SCALE GENOMIC DNA]</scope>
    <source>
        <strain evidence="2 3">JCM 19203</strain>
    </source>
</reference>
<proteinExistence type="predicted"/>
<dbReference type="Proteomes" id="UP000267798">
    <property type="component" value="Unassembled WGS sequence"/>
</dbReference>
<dbReference type="EMBL" id="QXQB01000003">
    <property type="protein sequence ID" value="RJX39100.1"/>
    <property type="molecule type" value="Genomic_DNA"/>
</dbReference>
<accession>A0A3A6PFW3</accession>
<dbReference type="InterPro" id="IPR023286">
    <property type="entry name" value="ABATE_dom_sf"/>
</dbReference>
<dbReference type="InterPro" id="IPR021005">
    <property type="entry name" value="Znf_CGNR"/>
</dbReference>
<sequence length="184" mass="21235">MNKLWTDFANSLWHDWRGDGHTEDRLLMTKWQAAFLETWKLQAPLPIPAGEIAGLQQFRESLRGFAIQLSMDTAITQEMVDAINEKLGLSPATRQLKQDDDAVQMVWLPQEHTWRSVMAEVAASFAQSLAAGLGSRIRICENNNCKWVFLDDTRNRSKRFCDDKMCGNLMKVRRFRERKKSDST</sequence>
<protein>
    <submittedName>
        <fullName evidence="2">Zf-CGNR multi-domain protein</fullName>
    </submittedName>
</protein>